<dbReference type="OrthoDB" id="2134857at2759"/>
<dbReference type="PANTHER" id="PTHR21683">
    <property type="entry name" value="COILED-COIL DOMAIN-CONTAINING PROTEIN 42 LIKE-2-LIKE-RELATED"/>
    <property type="match status" value="1"/>
</dbReference>
<feature type="coiled-coil region" evidence="2">
    <location>
        <begin position="223"/>
        <end position="275"/>
    </location>
</feature>
<organism evidence="5 6">
    <name type="scientific">Mauremys mutica</name>
    <name type="common">yellowpond turtle</name>
    <dbReference type="NCBI Taxonomy" id="74926"/>
    <lineage>
        <taxon>Eukaryota</taxon>
        <taxon>Metazoa</taxon>
        <taxon>Chordata</taxon>
        <taxon>Craniata</taxon>
        <taxon>Vertebrata</taxon>
        <taxon>Euteleostomi</taxon>
        <taxon>Archelosauria</taxon>
        <taxon>Testudinata</taxon>
        <taxon>Testudines</taxon>
        <taxon>Cryptodira</taxon>
        <taxon>Durocryptodira</taxon>
        <taxon>Testudinoidea</taxon>
        <taxon>Geoemydidae</taxon>
        <taxon>Geoemydinae</taxon>
        <taxon>Mauremys</taxon>
    </lineage>
</organism>
<evidence type="ECO:0000256" key="1">
    <source>
        <dbReference type="ARBA" id="ARBA00023054"/>
    </source>
</evidence>
<feature type="coiled-coil region" evidence="2">
    <location>
        <begin position="144"/>
        <end position="171"/>
    </location>
</feature>
<dbReference type="PANTHER" id="PTHR21683:SF18">
    <property type="entry name" value="COILED-COIL DOMAIN-CONTAINING PROTEIN 42 HOMOLOG"/>
    <property type="match status" value="1"/>
</dbReference>
<dbReference type="Proteomes" id="UP000827986">
    <property type="component" value="Unassembled WGS sequence"/>
</dbReference>
<feature type="domain" description="DUF4200" evidence="4">
    <location>
        <begin position="71"/>
        <end position="187"/>
    </location>
</feature>
<dbReference type="EMBL" id="JAHDVG010000483">
    <property type="protein sequence ID" value="KAH1171411.1"/>
    <property type="molecule type" value="Genomic_DNA"/>
</dbReference>
<accession>A0A9D3X135</accession>
<keyword evidence="6" id="KW-1185">Reference proteome</keyword>
<reference evidence="5" key="1">
    <citation type="submission" date="2021-09" db="EMBL/GenBank/DDBJ databases">
        <title>The genome of Mauremys mutica provides insights into the evolution of semi-aquatic lifestyle.</title>
        <authorList>
            <person name="Gong S."/>
            <person name="Gao Y."/>
        </authorList>
    </citation>
    <scope>NUCLEOTIDE SEQUENCE</scope>
    <source>
        <strain evidence="5">MM-2020</strain>
        <tissue evidence="5">Muscle</tissue>
    </source>
</reference>
<proteinExistence type="predicted"/>
<comment type="caution">
    <text evidence="5">The sequence shown here is derived from an EMBL/GenBank/DDBJ whole genome shotgun (WGS) entry which is preliminary data.</text>
</comment>
<dbReference type="AlphaFoldDB" id="A0A9D3X135"/>
<name>A0A9D3X135_9SAUR</name>
<protein>
    <recommendedName>
        <fullName evidence="4">DUF4200 domain-containing protein</fullName>
    </recommendedName>
</protein>
<evidence type="ECO:0000259" key="4">
    <source>
        <dbReference type="Pfam" id="PF13863"/>
    </source>
</evidence>
<keyword evidence="1 2" id="KW-0175">Coiled coil</keyword>
<dbReference type="InterPro" id="IPR051147">
    <property type="entry name" value="CFAP_domain-containing"/>
</dbReference>
<feature type="compositionally biased region" description="Polar residues" evidence="3">
    <location>
        <begin position="368"/>
        <end position="390"/>
    </location>
</feature>
<evidence type="ECO:0000313" key="5">
    <source>
        <dbReference type="EMBL" id="KAH1171411.1"/>
    </source>
</evidence>
<evidence type="ECO:0000313" key="6">
    <source>
        <dbReference type="Proteomes" id="UP000827986"/>
    </source>
</evidence>
<dbReference type="GO" id="GO:0005856">
    <property type="term" value="C:cytoskeleton"/>
    <property type="evidence" value="ECO:0007669"/>
    <property type="project" value="UniProtKB-ARBA"/>
</dbReference>
<evidence type="ECO:0000256" key="3">
    <source>
        <dbReference type="SAM" id="MobiDB-lite"/>
    </source>
</evidence>
<feature type="region of interest" description="Disordered" evidence="3">
    <location>
        <begin position="345"/>
        <end position="390"/>
    </location>
</feature>
<sequence>MNDLESLAVPRNDHPRYSLQLENRRRNVFVTQLGEYREEEDKDVTHIPIISEAPSKILETDANSLQKTLVLKKEVEVDRVTAELIAKRQEFKERMEAVAQRRAQFAKKQQDSRNQALKFDKFLKESDVKRRRALQKYQAEVKMNEIKQREIDKLVAELEKLKVRQQKLQKKVAKQKVYEDFLLKVIDQLPDNYPKYGADSVIGAIIRRHETLSATNQTLIKNLITLSDDFEKSQHDLETLQREHDTTKLMLIRELSELQMKCNRIQEKNKQLEVSINHEKGHFRYQSQELGSLLLAIANLAEQCHMQHYGSLQEMEWLSKLDMIQEFILEKKHIPQLATQPDESGALLSSLGDQTQSRKMGITKKKFQSQVPAGSGGVIQTPQNKGKASV</sequence>
<evidence type="ECO:0000256" key="2">
    <source>
        <dbReference type="SAM" id="Coils"/>
    </source>
</evidence>
<gene>
    <name evidence="5" type="ORF">KIL84_007029</name>
</gene>
<dbReference type="Pfam" id="PF13863">
    <property type="entry name" value="DUF4200"/>
    <property type="match status" value="1"/>
</dbReference>
<dbReference type="InterPro" id="IPR025252">
    <property type="entry name" value="DUF4200"/>
</dbReference>